<dbReference type="SUPFAM" id="SSF51316">
    <property type="entry name" value="Mss4-like"/>
    <property type="match status" value="1"/>
</dbReference>
<evidence type="ECO:0000256" key="1">
    <source>
        <dbReference type="ARBA" id="ARBA00005495"/>
    </source>
</evidence>
<keyword evidence="4" id="KW-0456">Lyase</keyword>
<reference evidence="6" key="1">
    <citation type="submission" date="2021-02" db="EMBL/GenBank/DDBJ databases">
        <authorList>
            <person name="Dougan E. K."/>
            <person name="Rhodes N."/>
            <person name="Thang M."/>
            <person name="Chan C."/>
        </authorList>
    </citation>
    <scope>NUCLEOTIDE SEQUENCE</scope>
</reference>
<dbReference type="GO" id="GO:0016846">
    <property type="term" value="F:carbon-sulfur lyase activity"/>
    <property type="evidence" value="ECO:0007669"/>
    <property type="project" value="InterPro"/>
</dbReference>
<dbReference type="GO" id="GO:0046872">
    <property type="term" value="F:metal ion binding"/>
    <property type="evidence" value="ECO:0007669"/>
    <property type="project" value="UniProtKB-KW"/>
</dbReference>
<evidence type="ECO:0000256" key="4">
    <source>
        <dbReference type="ARBA" id="ARBA00023239"/>
    </source>
</evidence>
<organism evidence="6 7">
    <name type="scientific">Symbiodinium natans</name>
    <dbReference type="NCBI Taxonomy" id="878477"/>
    <lineage>
        <taxon>Eukaryota</taxon>
        <taxon>Sar</taxon>
        <taxon>Alveolata</taxon>
        <taxon>Dinophyceae</taxon>
        <taxon>Suessiales</taxon>
        <taxon>Symbiodiniaceae</taxon>
        <taxon>Symbiodinium</taxon>
    </lineage>
</organism>
<dbReference type="EMBL" id="CAJNDS010002201">
    <property type="protein sequence ID" value="CAE7369368.1"/>
    <property type="molecule type" value="Genomic_DNA"/>
</dbReference>
<dbReference type="InterPro" id="IPR011057">
    <property type="entry name" value="Mss4-like_sf"/>
</dbReference>
<evidence type="ECO:0000256" key="3">
    <source>
        <dbReference type="ARBA" id="ARBA00022833"/>
    </source>
</evidence>
<gene>
    <name evidence="6" type="ORF">SNAT2548_LOCUS20125</name>
</gene>
<keyword evidence="7" id="KW-1185">Reference proteome</keyword>
<evidence type="ECO:0000313" key="7">
    <source>
        <dbReference type="Proteomes" id="UP000604046"/>
    </source>
</evidence>
<evidence type="ECO:0000256" key="2">
    <source>
        <dbReference type="ARBA" id="ARBA00022723"/>
    </source>
</evidence>
<dbReference type="AlphaFoldDB" id="A0A812PP07"/>
<dbReference type="PANTHER" id="PTHR33337">
    <property type="entry name" value="GFA DOMAIN-CONTAINING PROTEIN"/>
    <property type="match status" value="1"/>
</dbReference>
<dbReference type="PANTHER" id="PTHR33337:SF40">
    <property type="entry name" value="CENP-V_GFA DOMAIN-CONTAINING PROTEIN-RELATED"/>
    <property type="match status" value="1"/>
</dbReference>
<keyword evidence="2" id="KW-0479">Metal-binding</keyword>
<evidence type="ECO:0000259" key="5">
    <source>
        <dbReference type="Pfam" id="PF04828"/>
    </source>
</evidence>
<evidence type="ECO:0000313" key="6">
    <source>
        <dbReference type="EMBL" id="CAE7369368.1"/>
    </source>
</evidence>
<accession>A0A812PP07</accession>
<name>A0A812PP07_9DINO</name>
<keyword evidence="3" id="KW-0862">Zinc</keyword>
<comment type="caution">
    <text evidence="6">The sequence shown here is derived from an EMBL/GenBank/DDBJ whole genome shotgun (WGS) entry which is preliminary data.</text>
</comment>
<dbReference type="OrthoDB" id="6329284at2759"/>
<comment type="similarity">
    <text evidence="1">Belongs to the Gfa family.</text>
</comment>
<protein>
    <recommendedName>
        <fullName evidence="5">CENP-V/GFA domain-containing protein</fullName>
    </recommendedName>
</protein>
<dbReference type="Gene3D" id="3.90.1590.10">
    <property type="entry name" value="glutathione-dependent formaldehyde- activating enzyme (gfa)"/>
    <property type="match status" value="1"/>
</dbReference>
<feature type="domain" description="CENP-V/GFA" evidence="5">
    <location>
        <begin position="43"/>
        <end position="121"/>
    </location>
</feature>
<sequence length="143" mass="15504">MQRSPAARLVASIAGCNLRCRLPLWCCEAEAGTACAIRRRLSKQGGGAFMTWAAFPDSAIEVSQGRRAIRQFNSSDAANRTFCPKCGSTIALNYHSQPGTTWLAAGILDGDVGCCPDSHIMLNYKAAWFDLTEHVLHRFPEGG</sequence>
<dbReference type="InterPro" id="IPR006913">
    <property type="entry name" value="CENP-V/GFA"/>
</dbReference>
<dbReference type="Pfam" id="PF04828">
    <property type="entry name" value="GFA"/>
    <property type="match status" value="1"/>
</dbReference>
<proteinExistence type="inferred from homology"/>
<dbReference type="Proteomes" id="UP000604046">
    <property type="component" value="Unassembled WGS sequence"/>
</dbReference>